<protein>
    <submittedName>
        <fullName evidence="1">Uncharacterized protein</fullName>
    </submittedName>
</protein>
<organism evidence="1 2">
    <name type="scientific">Saccharothrix variisporea</name>
    <dbReference type="NCBI Taxonomy" id="543527"/>
    <lineage>
        <taxon>Bacteria</taxon>
        <taxon>Bacillati</taxon>
        <taxon>Actinomycetota</taxon>
        <taxon>Actinomycetes</taxon>
        <taxon>Pseudonocardiales</taxon>
        <taxon>Pseudonocardiaceae</taxon>
        <taxon>Saccharothrix</taxon>
    </lineage>
</organism>
<proteinExistence type="predicted"/>
<evidence type="ECO:0000313" key="2">
    <source>
        <dbReference type="Proteomes" id="UP000272729"/>
    </source>
</evidence>
<evidence type="ECO:0000313" key="1">
    <source>
        <dbReference type="EMBL" id="RKT69268.1"/>
    </source>
</evidence>
<dbReference type="OrthoDB" id="3673367at2"/>
<comment type="caution">
    <text evidence="1">The sequence shown here is derived from an EMBL/GenBank/DDBJ whole genome shotgun (WGS) entry which is preliminary data.</text>
</comment>
<dbReference type="AlphaFoldDB" id="A0A495XCK2"/>
<keyword evidence="2" id="KW-1185">Reference proteome</keyword>
<name>A0A495XCK2_9PSEU</name>
<dbReference type="Proteomes" id="UP000272729">
    <property type="component" value="Unassembled WGS sequence"/>
</dbReference>
<sequence>MPKSRTKLAEIAQKTWCARGEQVVWAVNRDGHVGSTVGSTRTAPHVPVGQVPEVHVSEPEWPLPTRAVGEGRFHLDEWAHDPAIWGWAHAAHPGQAAARWADLFTAGADECWLLLSNRRLALVVESGLTQPEQPSGGLLGKVLTRSPQRPDGPPLVMWWEAPAGDARYTAAPLGREVQPRWFVRVAFPDGSRFEFRDAQAEQSVVTAYANL</sequence>
<dbReference type="RefSeq" id="WP_121220887.1">
    <property type="nucleotide sequence ID" value="NZ_JBIUBA010000002.1"/>
</dbReference>
<dbReference type="EMBL" id="RBXR01000001">
    <property type="protein sequence ID" value="RKT69268.1"/>
    <property type="molecule type" value="Genomic_DNA"/>
</dbReference>
<gene>
    <name evidence="1" type="ORF">DFJ66_2472</name>
</gene>
<accession>A0A495XCK2</accession>
<reference evidence="1 2" key="1">
    <citation type="submission" date="2018-10" db="EMBL/GenBank/DDBJ databases">
        <title>Sequencing the genomes of 1000 actinobacteria strains.</title>
        <authorList>
            <person name="Klenk H.-P."/>
        </authorList>
    </citation>
    <scope>NUCLEOTIDE SEQUENCE [LARGE SCALE GENOMIC DNA]</scope>
    <source>
        <strain evidence="1 2">DSM 43911</strain>
    </source>
</reference>